<dbReference type="CDD" id="cd07979">
    <property type="entry name" value="HFD_TAF9"/>
    <property type="match status" value="1"/>
</dbReference>
<dbReference type="GO" id="GO:0005669">
    <property type="term" value="C:transcription factor TFIID complex"/>
    <property type="evidence" value="ECO:0007669"/>
    <property type="project" value="TreeGrafter"/>
</dbReference>
<evidence type="ECO:0000313" key="8">
    <source>
        <dbReference type="Proteomes" id="UP000770661"/>
    </source>
</evidence>
<evidence type="ECO:0000256" key="6">
    <source>
        <dbReference type="SAM" id="MobiDB-lite"/>
    </source>
</evidence>
<dbReference type="PANTHER" id="PTHR48068:SF4">
    <property type="entry name" value="TATA-BOX BINDING PROTEIN ASSOCIATED FACTOR 9"/>
    <property type="match status" value="1"/>
</dbReference>
<dbReference type="PANTHER" id="PTHR48068">
    <property type="entry name" value="TAF9 RNA POLYMERASE II, TATA BOX-BINDING PROTEIN (TBP)-ASSOCIATED FACTOR"/>
    <property type="match status" value="1"/>
</dbReference>
<keyword evidence="3" id="KW-0805">Transcription regulation</keyword>
<evidence type="ECO:0000256" key="4">
    <source>
        <dbReference type="ARBA" id="ARBA00023163"/>
    </source>
</evidence>
<comment type="subcellular location">
    <subcellularLocation>
        <location evidence="1">Nucleus</location>
    </subcellularLocation>
</comment>
<dbReference type="GO" id="GO:0016251">
    <property type="term" value="F:RNA polymerase II general transcription initiation factor activity"/>
    <property type="evidence" value="ECO:0007669"/>
    <property type="project" value="TreeGrafter"/>
</dbReference>
<dbReference type="FunFam" id="1.10.20.10:FF:000018">
    <property type="entry name" value="Transcription initiation factor TFIID subunit 9"/>
    <property type="match status" value="1"/>
</dbReference>
<gene>
    <name evidence="7" type="primary">Taf9</name>
    <name evidence="7" type="ORF">GWK47_026070</name>
</gene>
<dbReference type="Gene3D" id="1.10.20.10">
    <property type="entry name" value="Histone, subunit A"/>
    <property type="match status" value="1"/>
</dbReference>
<reference evidence="7" key="1">
    <citation type="submission" date="2020-07" db="EMBL/GenBank/DDBJ databases">
        <title>The High-quality genome of the commercially important snow crab, Chionoecetes opilio.</title>
        <authorList>
            <person name="Jeong J.-H."/>
            <person name="Ryu S."/>
        </authorList>
    </citation>
    <scope>NUCLEOTIDE SEQUENCE</scope>
    <source>
        <strain evidence="7">MADBK_172401_WGS</strain>
        <tissue evidence="7">Digestive gland</tissue>
    </source>
</reference>
<dbReference type="SUPFAM" id="SSF47113">
    <property type="entry name" value="Histone-fold"/>
    <property type="match status" value="1"/>
</dbReference>
<dbReference type="InterPro" id="IPR051431">
    <property type="entry name" value="TFIID_subunit_9"/>
</dbReference>
<dbReference type="GO" id="GO:0046982">
    <property type="term" value="F:protein heterodimerization activity"/>
    <property type="evidence" value="ECO:0007669"/>
    <property type="project" value="InterPro"/>
</dbReference>
<accession>A0A8J8WDD3</accession>
<evidence type="ECO:0000256" key="5">
    <source>
        <dbReference type="ARBA" id="ARBA00023242"/>
    </source>
</evidence>
<feature type="region of interest" description="Disordered" evidence="6">
    <location>
        <begin position="236"/>
        <end position="258"/>
    </location>
</feature>
<dbReference type="Pfam" id="PF02291">
    <property type="entry name" value="TFIID-31kDa"/>
    <property type="match status" value="1"/>
</dbReference>
<dbReference type="OrthoDB" id="341924at2759"/>
<dbReference type="InterPro" id="IPR009072">
    <property type="entry name" value="Histone-fold"/>
</dbReference>
<evidence type="ECO:0000256" key="3">
    <source>
        <dbReference type="ARBA" id="ARBA00023015"/>
    </source>
</evidence>
<evidence type="ECO:0000313" key="7">
    <source>
        <dbReference type="EMBL" id="KAG0698355.1"/>
    </source>
</evidence>
<comment type="caution">
    <text evidence="7">The sequence shown here is derived from an EMBL/GenBank/DDBJ whole genome shotgun (WGS) entry which is preliminary data.</text>
</comment>
<evidence type="ECO:0000256" key="1">
    <source>
        <dbReference type="ARBA" id="ARBA00004123"/>
    </source>
</evidence>
<dbReference type="Proteomes" id="UP000770661">
    <property type="component" value="Unassembled WGS sequence"/>
</dbReference>
<protein>
    <submittedName>
        <fullName evidence="7">Transcription initiation factor TFIID subunit 9</fullName>
    </submittedName>
</protein>
<dbReference type="GO" id="GO:0051123">
    <property type="term" value="P:RNA polymerase II preinitiation complex assembly"/>
    <property type="evidence" value="ECO:0007669"/>
    <property type="project" value="TreeGrafter"/>
</dbReference>
<dbReference type="GO" id="GO:0003713">
    <property type="term" value="F:transcription coactivator activity"/>
    <property type="evidence" value="ECO:0007669"/>
    <property type="project" value="TreeGrafter"/>
</dbReference>
<comment type="similarity">
    <text evidence="2">Belongs to the TAF9 family.</text>
</comment>
<keyword evidence="4" id="KW-0804">Transcription</keyword>
<proteinExistence type="inferred from homology"/>
<dbReference type="EMBL" id="JACEEZ010025692">
    <property type="protein sequence ID" value="KAG0698355.1"/>
    <property type="molecule type" value="Genomic_DNA"/>
</dbReference>
<dbReference type="GO" id="GO:0000124">
    <property type="term" value="C:SAGA complex"/>
    <property type="evidence" value="ECO:0007669"/>
    <property type="project" value="TreeGrafter"/>
</dbReference>
<feature type="compositionally biased region" description="Basic and acidic residues" evidence="6">
    <location>
        <begin position="249"/>
        <end position="258"/>
    </location>
</feature>
<evidence type="ECO:0000256" key="2">
    <source>
        <dbReference type="ARBA" id="ARBA00007646"/>
    </source>
</evidence>
<organism evidence="7 8">
    <name type="scientific">Chionoecetes opilio</name>
    <name type="common">Atlantic snow crab</name>
    <name type="synonym">Cancer opilio</name>
    <dbReference type="NCBI Taxonomy" id="41210"/>
    <lineage>
        <taxon>Eukaryota</taxon>
        <taxon>Metazoa</taxon>
        <taxon>Ecdysozoa</taxon>
        <taxon>Arthropoda</taxon>
        <taxon>Crustacea</taxon>
        <taxon>Multicrustacea</taxon>
        <taxon>Malacostraca</taxon>
        <taxon>Eumalacostraca</taxon>
        <taxon>Eucarida</taxon>
        <taxon>Decapoda</taxon>
        <taxon>Pleocyemata</taxon>
        <taxon>Brachyura</taxon>
        <taxon>Eubrachyura</taxon>
        <taxon>Majoidea</taxon>
        <taxon>Majidae</taxon>
        <taxon>Chionoecetes</taxon>
    </lineage>
</organism>
<keyword evidence="5" id="KW-0539">Nucleus</keyword>
<name>A0A8J8WDD3_CHIOP</name>
<dbReference type="AlphaFoldDB" id="A0A8J8WDD3"/>
<sequence>MAKEPKAVVPKEAQVMTAILKDMGITDYEPGVVNQMLEFTYRYVSQVLDDARVYANYAKKTRTIEMDDVKLAVHMQMEKSFSTPPPRDLLLELARTRNSNPLPPIKVNQYGIRLPPDRYCLSACNYRIKPPRKKPSGLSTPLGGNRISLGGGGGGMKLASTPIKPTISMVTTKTGNTQTVTLVQKPATTITSGPAQKIVSVNRPVFKVTPGPPAGITPNLHLSTGNSSVMMNVASTIKADPDAPSTKRKREDDDHDGQ</sequence>
<keyword evidence="8" id="KW-1185">Reference proteome</keyword>
<dbReference type="InterPro" id="IPR003162">
    <property type="entry name" value="TFIID-31"/>
</dbReference>